<protein>
    <recommendedName>
        <fullName evidence="3">IpaB EvcA family protein</fullName>
    </recommendedName>
</protein>
<gene>
    <name evidence="1" type="ORF">FC24_GL000322</name>
</gene>
<dbReference type="OrthoDB" id="2246846at2"/>
<evidence type="ECO:0000313" key="2">
    <source>
        <dbReference type="Proteomes" id="UP000051638"/>
    </source>
</evidence>
<proteinExistence type="predicted"/>
<dbReference type="EMBL" id="AYYI01000015">
    <property type="protein sequence ID" value="KRM99359.1"/>
    <property type="molecule type" value="Genomic_DNA"/>
</dbReference>
<dbReference type="AlphaFoldDB" id="A0A0R2D5J1"/>
<accession>A0A0R2D5J1</accession>
<evidence type="ECO:0000313" key="1">
    <source>
        <dbReference type="EMBL" id="KRM99359.1"/>
    </source>
</evidence>
<comment type="caution">
    <text evidence="1">The sequence shown here is derived from an EMBL/GenBank/DDBJ whole genome shotgun (WGS) entry which is preliminary data.</text>
</comment>
<organism evidence="1 2">
    <name type="scientific">Loigolactobacillus rennini DSM 20253</name>
    <dbReference type="NCBI Taxonomy" id="1423796"/>
    <lineage>
        <taxon>Bacteria</taxon>
        <taxon>Bacillati</taxon>
        <taxon>Bacillota</taxon>
        <taxon>Bacilli</taxon>
        <taxon>Lactobacillales</taxon>
        <taxon>Lactobacillaceae</taxon>
        <taxon>Loigolactobacillus</taxon>
    </lineage>
</organism>
<dbReference type="RefSeq" id="WP_057873243.1">
    <property type="nucleotide sequence ID" value="NZ_AYYI01000015.1"/>
</dbReference>
<sequence>MTEKFSATVKTLLTEVKQLAKSPVTLEIGSDRAGYLRHDQSYQERSADGSLKVVVADVTNIDYTASHELLHLLLSQQHYPQIHFNLTTHDHDLDQQLEATAVELYHAAVHVPIVAVQKQRGIIDDTVQAQYLKGIETVVPPEDPAKNDRLLIFRTLTLLDALVFYQGQLATAKKVLTARYPIAYQGAEQLYQILADKPIDSPFTLRRAVVKLFAAFDQWLANVGLAQTHHNQFVTLDGVFSQRQTHLEVRQLFQILHSELTLRDNKRSAYIGLGKNDQQNTFVLSAPQAEKQRADFFKQIYGQKMTDFLQKQHLPLLIR</sequence>
<dbReference type="PATRIC" id="fig|1423796.3.peg.334"/>
<name>A0A0R2D5J1_9LACO</name>
<reference evidence="1 2" key="1">
    <citation type="journal article" date="2015" name="Genome Announc.">
        <title>Expanding the biotechnology potential of lactobacilli through comparative genomics of 213 strains and associated genera.</title>
        <authorList>
            <person name="Sun Z."/>
            <person name="Harris H.M."/>
            <person name="McCann A."/>
            <person name="Guo C."/>
            <person name="Argimon S."/>
            <person name="Zhang W."/>
            <person name="Yang X."/>
            <person name="Jeffery I.B."/>
            <person name="Cooney J.C."/>
            <person name="Kagawa T.F."/>
            <person name="Liu W."/>
            <person name="Song Y."/>
            <person name="Salvetti E."/>
            <person name="Wrobel A."/>
            <person name="Rasinkangas P."/>
            <person name="Parkhill J."/>
            <person name="Rea M.C."/>
            <person name="O'Sullivan O."/>
            <person name="Ritari J."/>
            <person name="Douillard F.P."/>
            <person name="Paul Ross R."/>
            <person name="Yang R."/>
            <person name="Briner A.E."/>
            <person name="Felis G.E."/>
            <person name="de Vos W.M."/>
            <person name="Barrangou R."/>
            <person name="Klaenhammer T.R."/>
            <person name="Caufield P.W."/>
            <person name="Cui Y."/>
            <person name="Zhang H."/>
            <person name="O'Toole P.W."/>
        </authorList>
    </citation>
    <scope>NUCLEOTIDE SEQUENCE [LARGE SCALE GENOMIC DNA]</scope>
    <source>
        <strain evidence="1 2">DSM 20253</strain>
    </source>
</reference>
<evidence type="ECO:0008006" key="3">
    <source>
        <dbReference type="Google" id="ProtNLM"/>
    </source>
</evidence>
<keyword evidence="2" id="KW-1185">Reference proteome</keyword>
<dbReference type="Proteomes" id="UP000051638">
    <property type="component" value="Unassembled WGS sequence"/>
</dbReference>
<dbReference type="STRING" id="1423796.FC24_GL000322"/>